<reference evidence="2 3" key="1">
    <citation type="journal article" date="2016" name="Mol. Biol. Evol.">
        <title>Comparative Genomics of Early-Diverging Mushroom-Forming Fungi Provides Insights into the Origins of Lignocellulose Decay Capabilities.</title>
        <authorList>
            <person name="Nagy L.G."/>
            <person name="Riley R."/>
            <person name="Tritt A."/>
            <person name="Adam C."/>
            <person name="Daum C."/>
            <person name="Floudas D."/>
            <person name="Sun H."/>
            <person name="Yadav J.S."/>
            <person name="Pangilinan J."/>
            <person name="Larsson K.H."/>
            <person name="Matsuura K."/>
            <person name="Barry K."/>
            <person name="Labutti K."/>
            <person name="Kuo R."/>
            <person name="Ohm R.A."/>
            <person name="Bhattacharya S.S."/>
            <person name="Shirouzu T."/>
            <person name="Yoshinaga Y."/>
            <person name="Martin F.M."/>
            <person name="Grigoriev I.V."/>
            <person name="Hibbett D.S."/>
        </authorList>
    </citation>
    <scope>NUCLEOTIDE SEQUENCE [LARGE SCALE GENOMIC DNA]</scope>
    <source>
        <strain evidence="2 3">HHB12029</strain>
    </source>
</reference>
<protein>
    <recommendedName>
        <fullName evidence="4">Glucose-methanol-choline oxidoreductase N-terminal domain-containing protein</fullName>
    </recommendedName>
</protein>
<feature type="signal peptide" evidence="1">
    <location>
        <begin position="1"/>
        <end position="20"/>
    </location>
</feature>
<dbReference type="InParanoid" id="A0A165DE13"/>
<organism evidence="2 3">
    <name type="scientific">Exidia glandulosa HHB12029</name>
    <dbReference type="NCBI Taxonomy" id="1314781"/>
    <lineage>
        <taxon>Eukaryota</taxon>
        <taxon>Fungi</taxon>
        <taxon>Dikarya</taxon>
        <taxon>Basidiomycota</taxon>
        <taxon>Agaricomycotina</taxon>
        <taxon>Agaricomycetes</taxon>
        <taxon>Auriculariales</taxon>
        <taxon>Exidiaceae</taxon>
        <taxon>Exidia</taxon>
    </lineage>
</organism>
<gene>
    <name evidence="2" type="ORF">EXIGLDRAFT_700536</name>
</gene>
<evidence type="ECO:0000256" key="1">
    <source>
        <dbReference type="SAM" id="SignalP"/>
    </source>
</evidence>
<evidence type="ECO:0008006" key="4">
    <source>
        <dbReference type="Google" id="ProtNLM"/>
    </source>
</evidence>
<dbReference type="AlphaFoldDB" id="A0A165DE13"/>
<dbReference type="Proteomes" id="UP000077266">
    <property type="component" value="Unassembled WGS sequence"/>
</dbReference>
<proteinExistence type="predicted"/>
<evidence type="ECO:0000313" key="2">
    <source>
        <dbReference type="EMBL" id="KZV84325.1"/>
    </source>
</evidence>
<keyword evidence="3" id="KW-1185">Reference proteome</keyword>
<name>A0A165DE13_EXIGL</name>
<feature type="chain" id="PRO_5007856532" description="Glucose-methanol-choline oxidoreductase N-terminal domain-containing protein" evidence="1">
    <location>
        <begin position="21"/>
        <end position="120"/>
    </location>
</feature>
<evidence type="ECO:0000313" key="3">
    <source>
        <dbReference type="Proteomes" id="UP000077266"/>
    </source>
</evidence>
<sequence length="120" mass="13000">MQIITPTLLVLLTVARKGRTVSVDVDAFSKASLDFIVVGAGTAGTALAVRCIPPGYLAFNTWGDPEYDWSTYALPKSVNQVVAVKLQYHGAEEPRRWLRVYSAAEPPPINIFAPALIATI</sequence>
<accession>A0A165DE13</accession>
<keyword evidence="1" id="KW-0732">Signal</keyword>
<dbReference type="EMBL" id="KV426230">
    <property type="protein sequence ID" value="KZV84325.1"/>
    <property type="molecule type" value="Genomic_DNA"/>
</dbReference>